<dbReference type="InterPro" id="IPR036866">
    <property type="entry name" value="RibonucZ/Hydroxyglut_hydro"/>
</dbReference>
<evidence type="ECO:0000259" key="1">
    <source>
        <dbReference type="SMART" id="SM00849"/>
    </source>
</evidence>
<dbReference type="RefSeq" id="WP_067555635.1">
    <property type="nucleotide sequence ID" value="NZ_CP011391.1"/>
</dbReference>
<dbReference type="Pfam" id="PF12706">
    <property type="entry name" value="Lactamase_B_2"/>
    <property type="match status" value="1"/>
</dbReference>
<protein>
    <submittedName>
        <fullName evidence="2">Metallo-beta-lactamase</fullName>
    </submittedName>
</protein>
<dbReference type="GeneID" id="78477572"/>
<dbReference type="SMART" id="SM00849">
    <property type="entry name" value="Lactamase_B"/>
    <property type="match status" value="1"/>
</dbReference>
<sequence>MRVDVLCSGSKGNSCLVTSGSARLLIDCGSTKRYLTQALTQVDVKPEDLMAVLITHSHSDHISQLKMVQDLPLFSCCDLKEGQKKHRIMPGDWFILGPFKITVVGLSHDSPGGCVGYVIDDGISRLVYVTDTGFVPNAARELLSGADAYVFESNHDVATLMATNRPMYLKQRILSDSGHLNNEDSAQCLSQIVTGNTKHVILAHLSDEANTPEMALDAFHDGFQKRGLNDSAIDVQCAKQKIITSTKEF</sequence>
<dbReference type="EMBL" id="CP011391">
    <property type="protein sequence ID" value="AMK53903.1"/>
    <property type="molecule type" value="Genomic_DNA"/>
</dbReference>
<dbReference type="PANTHER" id="PTHR47619">
    <property type="entry name" value="METALLO-HYDROLASE YYCJ-RELATED"/>
    <property type="match status" value="1"/>
</dbReference>
<dbReference type="Gene3D" id="3.60.15.10">
    <property type="entry name" value="Ribonuclease Z/Hydroxyacylglutathione hydrolase-like"/>
    <property type="match status" value="1"/>
</dbReference>
<dbReference type="SUPFAM" id="SSF56281">
    <property type="entry name" value="Metallo-hydrolase/oxidoreductase"/>
    <property type="match status" value="1"/>
</dbReference>
<dbReference type="KEGG" id="fro:AALO17_07690"/>
<dbReference type="InterPro" id="IPR001279">
    <property type="entry name" value="Metallo-B-lactamas"/>
</dbReference>
<dbReference type="PATRIC" id="fig|1702221.3.peg.744"/>
<dbReference type="STRING" id="1702221.AALO17_07690"/>
<proteinExistence type="predicted"/>
<name>A0A140DTC6_9FIRM</name>
<reference evidence="2 3" key="1">
    <citation type="journal article" date="2016" name="Gut Pathog.">
        <title>Whole genome sequencing of "Faecalibaculum rodentium" ALO17, isolated from C57BL/6J laboratory mouse feces.</title>
        <authorList>
            <person name="Lim S."/>
            <person name="Chang D.H."/>
            <person name="Ahn S."/>
            <person name="Kim B.C."/>
        </authorList>
    </citation>
    <scope>NUCLEOTIDE SEQUENCE [LARGE SCALE GENOMIC DNA]</scope>
    <source>
        <strain evidence="2 3">Alo17</strain>
    </source>
</reference>
<accession>A0A140DTC6</accession>
<evidence type="ECO:0000313" key="3">
    <source>
        <dbReference type="Proteomes" id="UP000069771"/>
    </source>
</evidence>
<dbReference type="Proteomes" id="UP000069771">
    <property type="component" value="Chromosome"/>
</dbReference>
<dbReference type="OrthoDB" id="9781189at2"/>
<organism evidence="2 3">
    <name type="scientific">Faecalibaculum rodentium</name>
    <dbReference type="NCBI Taxonomy" id="1702221"/>
    <lineage>
        <taxon>Bacteria</taxon>
        <taxon>Bacillati</taxon>
        <taxon>Bacillota</taxon>
        <taxon>Erysipelotrichia</taxon>
        <taxon>Erysipelotrichales</taxon>
        <taxon>Erysipelotrichaceae</taxon>
        <taxon>Faecalibaculum</taxon>
    </lineage>
</organism>
<evidence type="ECO:0000313" key="2">
    <source>
        <dbReference type="EMBL" id="AMK53903.1"/>
    </source>
</evidence>
<dbReference type="PANTHER" id="PTHR47619:SF1">
    <property type="entry name" value="EXODEOXYRIBONUCLEASE WALJ"/>
    <property type="match status" value="1"/>
</dbReference>
<keyword evidence="3" id="KW-1185">Reference proteome</keyword>
<dbReference type="InterPro" id="IPR052533">
    <property type="entry name" value="WalJ/YycJ-like"/>
</dbReference>
<feature type="domain" description="Metallo-beta-lactamase" evidence="1">
    <location>
        <begin position="11"/>
        <end position="172"/>
    </location>
</feature>
<dbReference type="AlphaFoldDB" id="A0A140DTC6"/>
<gene>
    <name evidence="2" type="ORF">AALO17_07690</name>
</gene>